<dbReference type="PANTHER" id="PTHR47955">
    <property type="entry name" value="CYTOCHROME P450 FAMILY 71 PROTEIN"/>
    <property type="match status" value="1"/>
</dbReference>
<dbReference type="AlphaFoldDB" id="A0A9R1B6F5"/>
<name>A0A9R1B6F5_TRITD</name>
<organism evidence="14 15">
    <name type="scientific">Triticum turgidum subsp. durum</name>
    <name type="common">Durum wheat</name>
    <name type="synonym">Triticum durum</name>
    <dbReference type="NCBI Taxonomy" id="4567"/>
    <lineage>
        <taxon>Eukaryota</taxon>
        <taxon>Viridiplantae</taxon>
        <taxon>Streptophyta</taxon>
        <taxon>Embryophyta</taxon>
        <taxon>Tracheophyta</taxon>
        <taxon>Spermatophyta</taxon>
        <taxon>Magnoliopsida</taxon>
        <taxon>Liliopsida</taxon>
        <taxon>Poales</taxon>
        <taxon>Poaceae</taxon>
        <taxon>BOP clade</taxon>
        <taxon>Pooideae</taxon>
        <taxon>Triticodae</taxon>
        <taxon>Triticeae</taxon>
        <taxon>Triticinae</taxon>
        <taxon>Triticum</taxon>
    </lineage>
</organism>
<dbReference type="GO" id="GO:0005506">
    <property type="term" value="F:iron ion binding"/>
    <property type="evidence" value="ECO:0007669"/>
    <property type="project" value="InterPro"/>
</dbReference>
<dbReference type="CDD" id="cd11072">
    <property type="entry name" value="CYP71-like"/>
    <property type="match status" value="1"/>
</dbReference>
<keyword evidence="4 11" id="KW-0349">Heme</keyword>
<dbReference type="Proteomes" id="UP000324705">
    <property type="component" value="Chromosome 6B"/>
</dbReference>
<dbReference type="GO" id="GO:0020037">
    <property type="term" value="F:heme binding"/>
    <property type="evidence" value="ECO:0007669"/>
    <property type="project" value="InterPro"/>
</dbReference>
<protein>
    <submittedName>
        <fullName evidence="14">Uncharacterized protein</fullName>
    </submittedName>
</protein>
<evidence type="ECO:0000313" key="15">
    <source>
        <dbReference type="Proteomes" id="UP000324705"/>
    </source>
</evidence>
<dbReference type="InterPro" id="IPR036396">
    <property type="entry name" value="Cyt_P450_sf"/>
</dbReference>
<evidence type="ECO:0000256" key="12">
    <source>
        <dbReference type="RuleBase" id="RU000461"/>
    </source>
</evidence>
<dbReference type="InterPro" id="IPR001128">
    <property type="entry name" value="Cyt_P450"/>
</dbReference>
<evidence type="ECO:0000256" key="10">
    <source>
        <dbReference type="ARBA" id="ARBA00023033"/>
    </source>
</evidence>
<evidence type="ECO:0000256" key="13">
    <source>
        <dbReference type="SAM" id="Phobius"/>
    </source>
</evidence>
<evidence type="ECO:0000256" key="8">
    <source>
        <dbReference type="ARBA" id="ARBA00023002"/>
    </source>
</evidence>
<dbReference type="OMA" id="HLIGTNP"/>
<dbReference type="Gramene" id="TRITD6Bv1G010420.1">
    <property type="protein sequence ID" value="TRITD6Bv1G010420.1"/>
    <property type="gene ID" value="TRITD6Bv1G010420"/>
</dbReference>
<keyword evidence="7 13" id="KW-1133">Transmembrane helix</keyword>
<keyword evidence="15" id="KW-1185">Reference proteome</keyword>
<dbReference type="SUPFAM" id="SSF48264">
    <property type="entry name" value="Cytochrome P450"/>
    <property type="match status" value="1"/>
</dbReference>
<accession>A0A9R1B6F5</accession>
<evidence type="ECO:0000256" key="7">
    <source>
        <dbReference type="ARBA" id="ARBA00022989"/>
    </source>
</evidence>
<gene>
    <name evidence="14" type="ORF">TRITD_6Bv1G010420</name>
</gene>
<keyword evidence="5 13" id="KW-0812">Transmembrane</keyword>
<evidence type="ECO:0000256" key="9">
    <source>
        <dbReference type="ARBA" id="ARBA00023004"/>
    </source>
</evidence>
<comment type="similarity">
    <text evidence="3 12">Belongs to the cytochrome P450 family.</text>
</comment>
<dbReference type="GO" id="GO:0016705">
    <property type="term" value="F:oxidoreductase activity, acting on paired donors, with incorporation or reduction of molecular oxygen"/>
    <property type="evidence" value="ECO:0007669"/>
    <property type="project" value="InterPro"/>
</dbReference>
<keyword evidence="6 11" id="KW-0479">Metal-binding</keyword>
<feature type="binding site" description="axial binding residue" evidence="11">
    <location>
        <position position="478"/>
    </location>
    <ligand>
        <name>heme</name>
        <dbReference type="ChEBI" id="CHEBI:30413"/>
    </ligand>
    <ligandPart>
        <name>Fe</name>
        <dbReference type="ChEBI" id="CHEBI:18248"/>
    </ligandPart>
</feature>
<evidence type="ECO:0000256" key="5">
    <source>
        <dbReference type="ARBA" id="ARBA00022692"/>
    </source>
</evidence>
<dbReference type="InterPro" id="IPR002401">
    <property type="entry name" value="Cyt_P450_E_grp-I"/>
</dbReference>
<dbReference type="PRINTS" id="PR00463">
    <property type="entry name" value="EP450I"/>
</dbReference>
<dbReference type="PANTHER" id="PTHR47955:SF14">
    <property type="entry name" value="OS01G0543600 PROTEIN"/>
    <property type="match status" value="1"/>
</dbReference>
<keyword evidence="13" id="KW-0472">Membrane</keyword>
<evidence type="ECO:0000256" key="4">
    <source>
        <dbReference type="ARBA" id="ARBA00022617"/>
    </source>
</evidence>
<dbReference type="EMBL" id="LT934122">
    <property type="protein sequence ID" value="VAI53239.1"/>
    <property type="molecule type" value="Genomic_DNA"/>
</dbReference>
<keyword evidence="8 12" id="KW-0560">Oxidoreductase</keyword>
<sequence>MQTFTSSCTSLIVTMAAQLVAALLSPQALSLYLLLLPIVLLYYSATKTKRSGSEQAAAAGHGEERPLPAPPSKLPVIGHLHLIGTNPHVSLAALTAQHGDGGILLLHLGQVRNLVVTTPGAAEAVLRTHDHVFASRPQNAFADTLLDGSDIAFAPYGEFWRQLRRLVTTHLLSARKVLSLRAGREEEARLVMAKIRDAAAAGAAMDVSTLLATFTNDVACRAVSGKFFREEGRNELFREVIDGNVAAFGGFNPQDYFPSLAKVDALARVLFPKMTRLRKRWDGLLDRIIDDHATKSSLQQEEDEEETDFVDVLLARQHEYSLTRQHIKAILVDMFVAGTDTSYVVLEFAMAELMRKPHLMAKLQAEVREKTPKGQPMVMEDDLGGMTYLKAVLKETLRLHPPLPLLLPHFSVDKCVINGYTVPTETRVIINVWAIGRDPGSWEDAEEFIPERFEDIASPDYKGRDFGILPFGAGRRICPGINFGMASVEIMLANLAYCFDWELPGGMQHKDLNMSEVFGMTIHREEKLILVPTTRDVSHE</sequence>
<dbReference type="PRINTS" id="PR00385">
    <property type="entry name" value="P450"/>
</dbReference>
<keyword evidence="9 11" id="KW-0408">Iron</keyword>
<comment type="pathway">
    <text evidence="2">Secondary metabolite biosynthesis.</text>
</comment>
<dbReference type="GO" id="GO:0004497">
    <property type="term" value="F:monooxygenase activity"/>
    <property type="evidence" value="ECO:0007669"/>
    <property type="project" value="UniProtKB-KW"/>
</dbReference>
<dbReference type="InterPro" id="IPR017972">
    <property type="entry name" value="Cyt_P450_CS"/>
</dbReference>
<evidence type="ECO:0000313" key="14">
    <source>
        <dbReference type="EMBL" id="VAI53239.1"/>
    </source>
</evidence>
<dbReference type="PROSITE" id="PS00086">
    <property type="entry name" value="CYTOCHROME_P450"/>
    <property type="match status" value="1"/>
</dbReference>
<feature type="transmembrane region" description="Helical" evidence="13">
    <location>
        <begin position="26"/>
        <end position="45"/>
    </location>
</feature>
<reference evidence="14 15" key="1">
    <citation type="submission" date="2017-09" db="EMBL/GenBank/DDBJ databases">
        <authorList>
            <consortium name="International Durum Wheat Genome Sequencing Consortium (IDWGSC)"/>
            <person name="Milanesi L."/>
        </authorList>
    </citation>
    <scope>NUCLEOTIDE SEQUENCE [LARGE SCALE GENOMIC DNA]</scope>
    <source>
        <strain evidence="15">cv. Svevo</strain>
    </source>
</reference>
<evidence type="ECO:0000256" key="6">
    <source>
        <dbReference type="ARBA" id="ARBA00022723"/>
    </source>
</evidence>
<proteinExistence type="inferred from homology"/>
<dbReference type="Gene3D" id="1.10.630.10">
    <property type="entry name" value="Cytochrome P450"/>
    <property type="match status" value="1"/>
</dbReference>
<keyword evidence="10 12" id="KW-0503">Monooxygenase</keyword>
<dbReference type="FunFam" id="1.10.630.10:FF:000055">
    <property type="entry name" value="Cytochrome P450 71A26"/>
    <property type="match status" value="1"/>
</dbReference>
<evidence type="ECO:0000256" key="11">
    <source>
        <dbReference type="PIRSR" id="PIRSR602401-1"/>
    </source>
</evidence>
<evidence type="ECO:0000256" key="3">
    <source>
        <dbReference type="ARBA" id="ARBA00010617"/>
    </source>
</evidence>
<comment type="cofactor">
    <cofactor evidence="1 11">
        <name>heme</name>
        <dbReference type="ChEBI" id="CHEBI:30413"/>
    </cofactor>
</comment>
<evidence type="ECO:0000256" key="2">
    <source>
        <dbReference type="ARBA" id="ARBA00005179"/>
    </source>
</evidence>
<dbReference type="Pfam" id="PF00067">
    <property type="entry name" value="p450"/>
    <property type="match status" value="1"/>
</dbReference>
<evidence type="ECO:0000256" key="1">
    <source>
        <dbReference type="ARBA" id="ARBA00001971"/>
    </source>
</evidence>